<dbReference type="EMBL" id="JACRUO010000001">
    <property type="protein sequence ID" value="MBD3689421.1"/>
    <property type="molecule type" value="Genomic_DNA"/>
</dbReference>
<sequence>MPEARRAGERGPYAGGVARREAILDATVDMVAEVGYHGLSMRDVARRVGISHPGVIYHFPSKDVLLMSVIERYEERLNFKVSSLADMAPFEVFEAFIELANSLGNSQTIVEMECMLTVEASASVHPAHDHFAARFAGLQEVLTDAFTKLESQGMLNTVAQPRQLAYQLLAQWYGLQIQWLYATDEIPVNAVLTQTVLAALDFTKEGVLETVLASSFSSPEAIAIVQRSTGLSLSDMLQRGLLKLTHDNLKRYGLAEVPPEIIDKIVHSGILTSEDLAYAQDNRAFSIEFLGRMVVNGVLTTDEYTVLSDLGIVPAEAVAALTAVMAAGAMQAQPQK</sequence>
<keyword evidence="5" id="KW-1185">Reference proteome</keyword>
<reference evidence="4 5" key="1">
    <citation type="submission" date="2020-08" db="EMBL/GenBank/DDBJ databases">
        <title>Winkia gen. nov., sp. nov., isolated from faeces of the Anser albifrons in China.</title>
        <authorList>
            <person name="Liu Q."/>
        </authorList>
    </citation>
    <scope>NUCLEOTIDE SEQUENCE [LARGE SCALE GENOMIC DNA]</scope>
    <source>
        <strain evidence="4 5">C62</strain>
    </source>
</reference>
<dbReference type="Proteomes" id="UP000627538">
    <property type="component" value="Unassembled WGS sequence"/>
</dbReference>
<protein>
    <submittedName>
        <fullName evidence="4">TetR/AcrR family transcriptional regulator</fullName>
    </submittedName>
</protein>
<dbReference type="Gene3D" id="1.10.357.10">
    <property type="entry name" value="Tetracycline Repressor, domain 2"/>
    <property type="match status" value="1"/>
</dbReference>
<name>A0A8I0KNL9_9ACTO</name>
<dbReference type="AlphaFoldDB" id="A0A8I0KNL9"/>
<accession>A0A8I0KNL9</accession>
<evidence type="ECO:0000313" key="4">
    <source>
        <dbReference type="EMBL" id="MBD3689421.1"/>
    </source>
</evidence>
<organism evidence="4 5">
    <name type="scientific">Nanchangia anserum</name>
    <dbReference type="NCBI Taxonomy" id="2692125"/>
    <lineage>
        <taxon>Bacteria</taxon>
        <taxon>Bacillati</taxon>
        <taxon>Actinomycetota</taxon>
        <taxon>Actinomycetes</taxon>
        <taxon>Actinomycetales</taxon>
        <taxon>Actinomycetaceae</taxon>
        <taxon>Nanchangia</taxon>
    </lineage>
</organism>
<dbReference type="PANTHER" id="PTHR30055:SF219">
    <property type="entry name" value="TRANSCRIPTIONAL REGULATORY PROTEIN"/>
    <property type="match status" value="1"/>
</dbReference>
<comment type="caution">
    <text evidence="4">The sequence shown here is derived from an EMBL/GenBank/DDBJ whole genome shotgun (WGS) entry which is preliminary data.</text>
</comment>
<feature type="domain" description="HTH tetR-type" evidence="3">
    <location>
        <begin position="17"/>
        <end position="77"/>
    </location>
</feature>
<dbReference type="PRINTS" id="PR00455">
    <property type="entry name" value="HTHTETR"/>
</dbReference>
<evidence type="ECO:0000256" key="2">
    <source>
        <dbReference type="PROSITE-ProRule" id="PRU00335"/>
    </source>
</evidence>
<dbReference type="RefSeq" id="WP_191071469.1">
    <property type="nucleotide sequence ID" value="NZ_CP060506.1"/>
</dbReference>
<dbReference type="PROSITE" id="PS50977">
    <property type="entry name" value="HTH_TETR_2"/>
    <property type="match status" value="1"/>
</dbReference>
<feature type="DNA-binding region" description="H-T-H motif" evidence="2">
    <location>
        <begin position="40"/>
        <end position="59"/>
    </location>
</feature>
<evidence type="ECO:0000313" key="5">
    <source>
        <dbReference type="Proteomes" id="UP000627538"/>
    </source>
</evidence>
<evidence type="ECO:0000256" key="1">
    <source>
        <dbReference type="ARBA" id="ARBA00023125"/>
    </source>
</evidence>
<dbReference type="SUPFAM" id="SSF48498">
    <property type="entry name" value="Tetracyclin repressor-like, C-terminal domain"/>
    <property type="match status" value="1"/>
</dbReference>
<dbReference type="GO" id="GO:0003700">
    <property type="term" value="F:DNA-binding transcription factor activity"/>
    <property type="evidence" value="ECO:0007669"/>
    <property type="project" value="TreeGrafter"/>
</dbReference>
<gene>
    <name evidence="4" type="ORF">H8R10_04145</name>
</gene>
<dbReference type="InterPro" id="IPR036271">
    <property type="entry name" value="Tet_transcr_reg_TetR-rel_C_sf"/>
</dbReference>
<proteinExistence type="predicted"/>
<dbReference type="InterPro" id="IPR009057">
    <property type="entry name" value="Homeodomain-like_sf"/>
</dbReference>
<evidence type="ECO:0000259" key="3">
    <source>
        <dbReference type="PROSITE" id="PS50977"/>
    </source>
</evidence>
<dbReference type="InterPro" id="IPR050109">
    <property type="entry name" value="HTH-type_TetR-like_transc_reg"/>
</dbReference>
<dbReference type="InterPro" id="IPR001647">
    <property type="entry name" value="HTH_TetR"/>
</dbReference>
<dbReference type="SUPFAM" id="SSF46689">
    <property type="entry name" value="Homeodomain-like"/>
    <property type="match status" value="1"/>
</dbReference>
<dbReference type="GO" id="GO:0000976">
    <property type="term" value="F:transcription cis-regulatory region binding"/>
    <property type="evidence" value="ECO:0007669"/>
    <property type="project" value="TreeGrafter"/>
</dbReference>
<keyword evidence="1 2" id="KW-0238">DNA-binding</keyword>
<dbReference type="PANTHER" id="PTHR30055">
    <property type="entry name" value="HTH-TYPE TRANSCRIPTIONAL REGULATOR RUTR"/>
    <property type="match status" value="1"/>
</dbReference>
<dbReference type="Pfam" id="PF00440">
    <property type="entry name" value="TetR_N"/>
    <property type="match status" value="1"/>
</dbReference>